<reference evidence="2 3" key="1">
    <citation type="journal article" date="2019" name="Emerg. Microbes Infect.">
        <title>Comprehensive subspecies identification of 175 nontuberculous mycobacteria species based on 7547 genomic profiles.</title>
        <authorList>
            <person name="Matsumoto Y."/>
            <person name="Kinjo T."/>
            <person name="Motooka D."/>
            <person name="Nabeya D."/>
            <person name="Jung N."/>
            <person name="Uechi K."/>
            <person name="Horii T."/>
            <person name="Iida T."/>
            <person name="Fujita J."/>
            <person name="Nakamura S."/>
        </authorList>
    </citation>
    <scope>NUCLEOTIDE SEQUENCE [LARGE SCALE GENOMIC DNA]</scope>
    <source>
        <strain evidence="2 3">JCM 12657</strain>
    </source>
</reference>
<dbReference type="GO" id="GO:0005576">
    <property type="term" value="C:extracellular region"/>
    <property type="evidence" value="ECO:0007669"/>
    <property type="project" value="TreeGrafter"/>
</dbReference>
<organism evidence="2 3">
    <name type="scientific">Mycobacterium shottsii</name>
    <dbReference type="NCBI Taxonomy" id="133549"/>
    <lineage>
        <taxon>Bacteria</taxon>
        <taxon>Bacillati</taxon>
        <taxon>Actinomycetota</taxon>
        <taxon>Actinomycetes</taxon>
        <taxon>Mycobacteriales</taxon>
        <taxon>Mycobacteriaceae</taxon>
        <taxon>Mycobacterium</taxon>
        <taxon>Mycobacterium ulcerans group</taxon>
    </lineage>
</organism>
<evidence type="ECO:0000313" key="3">
    <source>
        <dbReference type="Proteomes" id="UP000467164"/>
    </source>
</evidence>
<evidence type="ECO:0000256" key="1">
    <source>
        <dbReference type="SAM" id="MobiDB-lite"/>
    </source>
</evidence>
<dbReference type="AlphaFoldDB" id="A0A7I7L994"/>
<gene>
    <name evidence="2" type="ORF">MSHO_11480</name>
</gene>
<keyword evidence="3" id="KW-1185">Reference proteome</keyword>
<evidence type="ECO:0000313" key="2">
    <source>
        <dbReference type="EMBL" id="BBX55803.1"/>
    </source>
</evidence>
<dbReference type="KEGG" id="msho:MSHO_11480"/>
<sequence length="144" mass="14964">MSQLPLGQTIGIPGAPYATPVSGGTTSTWTLCDTVSRAGTASASVETSLLVMPLGIDAAIDPIEPNEAMLADYHGQTWIVTSKGRHSIDLNDRALTSAVGIPITAQTVPISEGMFNALPARGPGNCHPSPPPESQTPSGFRKIW</sequence>
<dbReference type="EMBL" id="AP022572">
    <property type="protein sequence ID" value="BBX55803.1"/>
    <property type="molecule type" value="Genomic_DNA"/>
</dbReference>
<accession>A0A7I7L994</accession>
<dbReference type="Pfam" id="PF05108">
    <property type="entry name" value="T7SS_ESX1_EccB"/>
    <property type="match status" value="1"/>
</dbReference>
<dbReference type="PANTHER" id="PTHR40765:SF2">
    <property type="entry name" value="ESX-2 SECRETION SYSTEM ATPASE ECCB2"/>
    <property type="match status" value="1"/>
</dbReference>
<name>A0A7I7L994_9MYCO</name>
<dbReference type="InterPro" id="IPR007795">
    <property type="entry name" value="T7SS_EccB"/>
</dbReference>
<proteinExistence type="predicted"/>
<protein>
    <submittedName>
        <fullName evidence="2">Uncharacterized protein</fullName>
    </submittedName>
</protein>
<dbReference type="Proteomes" id="UP000467164">
    <property type="component" value="Chromosome"/>
</dbReference>
<dbReference type="PANTHER" id="PTHR40765">
    <property type="entry name" value="ESX-2 SECRETION SYSTEM ATPASE ECCB2"/>
    <property type="match status" value="1"/>
</dbReference>
<feature type="region of interest" description="Disordered" evidence="1">
    <location>
        <begin position="120"/>
        <end position="144"/>
    </location>
</feature>